<keyword evidence="3" id="KW-1185">Reference proteome</keyword>
<organism evidence="2 3">
    <name type="scientific">Symbiodinium necroappetens</name>
    <dbReference type="NCBI Taxonomy" id="1628268"/>
    <lineage>
        <taxon>Eukaryota</taxon>
        <taxon>Sar</taxon>
        <taxon>Alveolata</taxon>
        <taxon>Dinophyceae</taxon>
        <taxon>Suessiales</taxon>
        <taxon>Symbiodiniaceae</taxon>
        <taxon>Symbiodinium</taxon>
    </lineage>
</organism>
<dbReference type="Proteomes" id="UP000601435">
    <property type="component" value="Unassembled WGS sequence"/>
</dbReference>
<comment type="caution">
    <text evidence="2">The sequence shown here is derived from an EMBL/GenBank/DDBJ whole genome shotgun (WGS) entry which is preliminary data.</text>
</comment>
<accession>A0A812WCW8</accession>
<reference evidence="2" key="1">
    <citation type="submission" date="2021-02" db="EMBL/GenBank/DDBJ databases">
        <authorList>
            <person name="Dougan E. K."/>
            <person name="Rhodes N."/>
            <person name="Thang M."/>
            <person name="Chan C."/>
        </authorList>
    </citation>
    <scope>NUCLEOTIDE SEQUENCE</scope>
</reference>
<evidence type="ECO:0000313" key="2">
    <source>
        <dbReference type="EMBL" id="CAE7668163.1"/>
    </source>
</evidence>
<evidence type="ECO:0000256" key="1">
    <source>
        <dbReference type="SAM" id="MobiDB-lite"/>
    </source>
</evidence>
<feature type="region of interest" description="Disordered" evidence="1">
    <location>
        <begin position="32"/>
        <end position="51"/>
    </location>
</feature>
<sequence length="436" mass="49005">AVVDANRADAAAAGLVLRPLLFKEDAQLVAESPARSVEPSSPPETEPRTATYTPANTLFLQIKGKREGVLSVHRVLDTDVEGYQLVFRITETWPLLSRKQQFTNWHTKRDSMMPKLERKWSVDCDLHIIRKLGYKGHQVAADAVQRPRLSFDGVASALQLKGCKKTLKDGCLAGFDLLITNCCKPDESILLLPDEPDCMLRCLAFDLDLETWGRCLQFLDIKSRWEKCSMISVAQQRLQAGVPLSAASWFLMRLPFDEVLCEAGGRAVSKLPDFSEDCFTRSANLQRAKVKHAMAMERFLARSSGFANKSDATLDELGLGWLAPSHSHRLASDLAFRYLRLAGTSITQELNQQTFRSLSFLCDASPKAFKEEGFQRCYHDGKPFLYDVNKGEGLWLEIEDDDRVRLILNPDEGSPLFAGFQFLANVKLPVAFRRDE</sequence>
<protein>
    <submittedName>
        <fullName evidence="2">HemA protein</fullName>
    </submittedName>
</protein>
<name>A0A812WCW8_9DINO</name>
<dbReference type="OrthoDB" id="454855at2759"/>
<gene>
    <name evidence="2" type="primary">hemA</name>
    <name evidence="2" type="ORF">SNEC2469_LOCUS19101</name>
</gene>
<dbReference type="AlphaFoldDB" id="A0A812WCW8"/>
<feature type="non-terminal residue" evidence="2">
    <location>
        <position position="436"/>
    </location>
</feature>
<feature type="non-terminal residue" evidence="2">
    <location>
        <position position="1"/>
    </location>
</feature>
<proteinExistence type="predicted"/>
<evidence type="ECO:0000313" key="3">
    <source>
        <dbReference type="Proteomes" id="UP000601435"/>
    </source>
</evidence>
<dbReference type="EMBL" id="CAJNJA010032537">
    <property type="protein sequence ID" value="CAE7668163.1"/>
    <property type="molecule type" value="Genomic_DNA"/>
</dbReference>